<dbReference type="InterPro" id="IPR014732">
    <property type="entry name" value="OMPdecase"/>
</dbReference>
<comment type="catalytic activity">
    <reaction evidence="6 7 8">
        <text>orotidine 5'-phosphate + H(+) = UMP + CO2</text>
        <dbReference type="Rhea" id="RHEA:11596"/>
        <dbReference type="ChEBI" id="CHEBI:15378"/>
        <dbReference type="ChEBI" id="CHEBI:16526"/>
        <dbReference type="ChEBI" id="CHEBI:57538"/>
        <dbReference type="ChEBI" id="CHEBI:57865"/>
        <dbReference type="EC" id="4.1.1.23"/>
    </reaction>
</comment>
<protein>
    <recommendedName>
        <fullName evidence="7">Orotidine 5'-phosphate decarboxylase</fullName>
        <ecNumber evidence="7">4.1.1.23</ecNumber>
    </recommendedName>
    <alternativeName>
        <fullName evidence="7">OMP decarboxylase</fullName>
        <shortName evidence="7">OMPDCase</shortName>
        <shortName evidence="7">OMPdecase</shortName>
    </alternativeName>
</protein>
<feature type="binding site" evidence="7">
    <location>
        <position position="26"/>
    </location>
    <ligand>
        <name>substrate</name>
    </ligand>
</feature>
<evidence type="ECO:0000256" key="2">
    <source>
        <dbReference type="ARBA" id="ARBA00004861"/>
    </source>
</evidence>
<dbReference type="InterPro" id="IPR013785">
    <property type="entry name" value="Aldolase_TIM"/>
</dbReference>
<feature type="binding site" evidence="7">
    <location>
        <position position="138"/>
    </location>
    <ligand>
        <name>substrate</name>
    </ligand>
</feature>
<dbReference type="PANTHER" id="PTHR32119:SF2">
    <property type="entry name" value="OROTIDINE 5'-PHOSPHATE DECARBOXYLASE"/>
    <property type="match status" value="1"/>
</dbReference>
<feature type="binding site" evidence="7">
    <location>
        <position position="229"/>
    </location>
    <ligand>
        <name>substrate</name>
    </ligand>
</feature>
<evidence type="ECO:0000256" key="5">
    <source>
        <dbReference type="ARBA" id="ARBA00023239"/>
    </source>
</evidence>
<dbReference type="Gene3D" id="3.20.20.70">
    <property type="entry name" value="Aldolase class I"/>
    <property type="match status" value="1"/>
</dbReference>
<sequence>MADAERTTTAMEPTLDPAEWIILALDRGDAEAALALVAAVPELRWVKVGLELFTAAGPAVVRELRRRGLRVFLDLKFHDIPATMAGACRSAARLGAELITVHACAGSEALAAAQAAAEEGAAEEGLGAPTLLAVTVLTSWDPDRFHRELAIEPPLETYAGQLAALAAAAGLNGAVCSPLEVARLRAALPRPFALVTPGIRPAGSDTADQRRVMTPAEAVAAGASRLVIGRPISGAADPAAAFAACCAELG</sequence>
<reference evidence="10 11" key="1">
    <citation type="submission" date="2023-12" db="EMBL/GenBank/DDBJ databases">
        <title>Baltic Sea Cyanobacteria.</title>
        <authorList>
            <person name="Delbaje E."/>
            <person name="Fewer D.P."/>
            <person name="Shishido T.K."/>
        </authorList>
    </citation>
    <scope>NUCLEOTIDE SEQUENCE [LARGE SCALE GENOMIC DNA]</scope>
    <source>
        <strain evidence="10 11">UHCC 0139</strain>
    </source>
</reference>
<accession>A0ABU5RT81</accession>
<comment type="caution">
    <text evidence="10">The sequence shown here is derived from an EMBL/GenBank/DDBJ whole genome shotgun (WGS) entry which is preliminary data.</text>
</comment>
<evidence type="ECO:0000313" key="10">
    <source>
        <dbReference type="EMBL" id="MEA5390951.1"/>
    </source>
</evidence>
<keyword evidence="11" id="KW-1185">Reference proteome</keyword>
<dbReference type="PROSITE" id="PS00156">
    <property type="entry name" value="OMPDECASE"/>
    <property type="match status" value="1"/>
</dbReference>
<feature type="domain" description="Orotidine 5'-phosphate decarboxylase" evidence="9">
    <location>
        <begin position="20"/>
        <end position="245"/>
    </location>
</feature>
<evidence type="ECO:0000259" key="9">
    <source>
        <dbReference type="SMART" id="SM00934"/>
    </source>
</evidence>
<comment type="pathway">
    <text evidence="2 7 8">Pyrimidine metabolism; UMP biosynthesis via de novo pathway; UMP from orotate: step 2/2.</text>
</comment>
<evidence type="ECO:0000256" key="3">
    <source>
        <dbReference type="ARBA" id="ARBA00022793"/>
    </source>
</evidence>
<dbReference type="SUPFAM" id="SSF51366">
    <property type="entry name" value="Ribulose-phoshate binding barrel"/>
    <property type="match status" value="1"/>
</dbReference>
<evidence type="ECO:0000256" key="1">
    <source>
        <dbReference type="ARBA" id="ARBA00002356"/>
    </source>
</evidence>
<dbReference type="SMART" id="SM00934">
    <property type="entry name" value="OMPdecase"/>
    <property type="match status" value="1"/>
</dbReference>
<evidence type="ECO:0000256" key="4">
    <source>
        <dbReference type="ARBA" id="ARBA00022975"/>
    </source>
</evidence>
<dbReference type="EC" id="4.1.1.23" evidence="7"/>
<keyword evidence="4 7" id="KW-0665">Pyrimidine biosynthesis</keyword>
<feature type="binding site" evidence="7">
    <location>
        <position position="230"/>
    </location>
    <ligand>
        <name>substrate</name>
    </ligand>
</feature>
<comment type="similarity">
    <text evidence="7">Belongs to the OMP decarboxylase family. Type 1 subfamily.</text>
</comment>
<feature type="active site" description="Proton donor" evidence="7">
    <location>
        <position position="76"/>
    </location>
</feature>
<name>A0ABU5RT81_9CYAN</name>
<feature type="binding site" evidence="7">
    <location>
        <position position="200"/>
    </location>
    <ligand>
        <name>substrate</name>
    </ligand>
</feature>
<evidence type="ECO:0000256" key="6">
    <source>
        <dbReference type="ARBA" id="ARBA00049157"/>
    </source>
</evidence>
<feature type="binding site" evidence="7">
    <location>
        <position position="209"/>
    </location>
    <ligand>
        <name>substrate</name>
    </ligand>
</feature>
<dbReference type="Proteomes" id="UP001304461">
    <property type="component" value="Unassembled WGS sequence"/>
</dbReference>
<dbReference type="InterPro" id="IPR047596">
    <property type="entry name" value="OMPdecase_bac"/>
</dbReference>
<organism evidence="10 11">
    <name type="scientific">Cyanobium gracile UHCC 0139</name>
    <dbReference type="NCBI Taxonomy" id="3110308"/>
    <lineage>
        <taxon>Bacteria</taxon>
        <taxon>Bacillati</taxon>
        <taxon>Cyanobacteriota</taxon>
        <taxon>Cyanophyceae</taxon>
        <taxon>Synechococcales</taxon>
        <taxon>Prochlorococcaceae</taxon>
        <taxon>Cyanobium</taxon>
    </lineage>
</organism>
<keyword evidence="3 7" id="KW-0210">Decarboxylase</keyword>
<dbReference type="InterPro" id="IPR011060">
    <property type="entry name" value="RibuloseP-bd_barrel"/>
</dbReference>
<dbReference type="EMBL" id="JAYGHX010000003">
    <property type="protein sequence ID" value="MEA5390951.1"/>
    <property type="molecule type" value="Genomic_DNA"/>
</dbReference>
<dbReference type="CDD" id="cd04725">
    <property type="entry name" value="OMP_decarboxylase_like"/>
    <property type="match status" value="1"/>
</dbReference>
<comment type="function">
    <text evidence="1 7">Catalyzes the decarboxylation of orotidine 5'-monophosphate (OMP) to uridine 5'-monophosphate (UMP).</text>
</comment>
<keyword evidence="5 7" id="KW-0456">Lyase</keyword>
<evidence type="ECO:0000256" key="8">
    <source>
        <dbReference type="RuleBase" id="RU000512"/>
    </source>
</evidence>
<dbReference type="RefSeq" id="WP_323305013.1">
    <property type="nucleotide sequence ID" value="NZ_JAYGHX010000003.1"/>
</dbReference>
<dbReference type="HAMAP" id="MF_01200_B">
    <property type="entry name" value="OMPdecase_type1_B"/>
    <property type="match status" value="1"/>
</dbReference>
<dbReference type="GO" id="GO:0004590">
    <property type="term" value="F:orotidine-5'-phosphate decarboxylase activity"/>
    <property type="evidence" value="ECO:0007669"/>
    <property type="project" value="UniProtKB-EC"/>
</dbReference>
<gene>
    <name evidence="7 10" type="primary">pyrF</name>
    <name evidence="10" type="ORF">VB738_06715</name>
</gene>
<feature type="binding site" evidence="7">
    <location>
        <position position="47"/>
    </location>
    <ligand>
        <name>substrate</name>
    </ligand>
</feature>
<dbReference type="Pfam" id="PF00215">
    <property type="entry name" value="OMPdecase"/>
    <property type="match status" value="1"/>
</dbReference>
<evidence type="ECO:0000256" key="7">
    <source>
        <dbReference type="HAMAP-Rule" id="MF_01200"/>
    </source>
</evidence>
<dbReference type="InterPro" id="IPR018089">
    <property type="entry name" value="OMPdecase_AS"/>
</dbReference>
<dbReference type="NCBIfam" id="NF001273">
    <property type="entry name" value="PRK00230.1"/>
    <property type="match status" value="1"/>
</dbReference>
<evidence type="ECO:0000313" key="11">
    <source>
        <dbReference type="Proteomes" id="UP001304461"/>
    </source>
</evidence>
<dbReference type="InterPro" id="IPR001754">
    <property type="entry name" value="OMPdeCOase_dom"/>
</dbReference>
<comment type="subunit">
    <text evidence="7">Homodimer.</text>
</comment>
<dbReference type="NCBIfam" id="TIGR01740">
    <property type="entry name" value="pyrF"/>
    <property type="match status" value="1"/>
</dbReference>
<dbReference type="PANTHER" id="PTHR32119">
    <property type="entry name" value="OROTIDINE 5'-PHOSPHATE DECARBOXYLASE"/>
    <property type="match status" value="1"/>
</dbReference>
<proteinExistence type="inferred from homology"/>
<feature type="binding site" evidence="7">
    <location>
        <begin position="74"/>
        <end position="83"/>
    </location>
    <ligand>
        <name>substrate</name>
    </ligand>
</feature>